<protein>
    <submittedName>
        <fullName evidence="1">Uncharacterized protein</fullName>
    </submittedName>
</protein>
<reference evidence="1" key="1">
    <citation type="journal article" date="2014" name="Front. Microbiol.">
        <title>High frequency of phylogenetically diverse reductive dehalogenase-homologous genes in deep subseafloor sedimentary metagenomes.</title>
        <authorList>
            <person name="Kawai M."/>
            <person name="Futagami T."/>
            <person name="Toyoda A."/>
            <person name="Takaki Y."/>
            <person name="Nishi S."/>
            <person name="Hori S."/>
            <person name="Arai W."/>
            <person name="Tsubouchi T."/>
            <person name="Morono Y."/>
            <person name="Uchiyama I."/>
            <person name="Ito T."/>
            <person name="Fujiyama A."/>
            <person name="Inagaki F."/>
            <person name="Takami H."/>
        </authorList>
    </citation>
    <scope>NUCLEOTIDE SEQUENCE</scope>
    <source>
        <strain evidence="1">Expedition CK06-06</strain>
    </source>
</reference>
<gene>
    <name evidence="1" type="ORF">S12H4_09313</name>
</gene>
<dbReference type="EMBL" id="BARW01003753">
    <property type="protein sequence ID" value="GAI70607.1"/>
    <property type="molecule type" value="Genomic_DNA"/>
</dbReference>
<feature type="non-terminal residue" evidence="1">
    <location>
        <position position="33"/>
    </location>
</feature>
<name>X1QQ01_9ZZZZ</name>
<dbReference type="AlphaFoldDB" id="X1QQ01"/>
<proteinExistence type="predicted"/>
<sequence length="33" mass="3831">MEIQEKYNFEGWKNCIRMTNGEVEIVVTTDVGP</sequence>
<organism evidence="1">
    <name type="scientific">marine sediment metagenome</name>
    <dbReference type="NCBI Taxonomy" id="412755"/>
    <lineage>
        <taxon>unclassified sequences</taxon>
        <taxon>metagenomes</taxon>
        <taxon>ecological metagenomes</taxon>
    </lineage>
</organism>
<evidence type="ECO:0000313" key="1">
    <source>
        <dbReference type="EMBL" id="GAI70607.1"/>
    </source>
</evidence>
<accession>X1QQ01</accession>
<comment type="caution">
    <text evidence="1">The sequence shown here is derived from an EMBL/GenBank/DDBJ whole genome shotgun (WGS) entry which is preliminary data.</text>
</comment>